<gene>
    <name evidence="1" type="ordered locus">Ta1468</name>
</gene>
<evidence type="ECO:0000313" key="1">
    <source>
        <dbReference type="EMBL" id="CAC12586.1"/>
    </source>
</evidence>
<dbReference type="Proteomes" id="UP000001024">
    <property type="component" value="Chromosome"/>
</dbReference>
<proteinExistence type="predicted"/>
<dbReference type="AlphaFoldDB" id="Q9HI77"/>
<dbReference type="EMBL" id="AL445067">
    <property type="protein sequence ID" value="CAC12586.1"/>
    <property type="molecule type" value="Genomic_DNA"/>
</dbReference>
<dbReference type="EnsemblBacteria" id="CAC12586">
    <property type="protein sequence ID" value="CAC12586"/>
    <property type="gene ID" value="CAC12586"/>
</dbReference>
<name>Q9HI77_THEAC</name>
<organism evidence="1 2">
    <name type="scientific">Thermoplasma acidophilum (strain ATCC 25905 / DSM 1728 / JCM 9062 / NBRC 15155 / AMRC-C165)</name>
    <dbReference type="NCBI Taxonomy" id="273075"/>
    <lineage>
        <taxon>Archaea</taxon>
        <taxon>Methanobacteriati</taxon>
        <taxon>Thermoplasmatota</taxon>
        <taxon>Thermoplasmata</taxon>
        <taxon>Thermoplasmatales</taxon>
        <taxon>Thermoplasmataceae</taxon>
        <taxon>Thermoplasma</taxon>
    </lineage>
</organism>
<accession>Q9HI77</accession>
<evidence type="ECO:0000313" key="2">
    <source>
        <dbReference type="Proteomes" id="UP000001024"/>
    </source>
</evidence>
<dbReference type="KEGG" id="tac:Ta1468"/>
<sequence>MEMDQNGEDVKKLLDVMDELRPTLNLLKEMQDSGLTETLSYLVSNFDRIFNYTTKMEFYDLLTALKKLSVLLQPISAMSDEDIESVAKMLGPLPSAIKEAKSRSESAKPVKTMDLIRILRSDDMAFLIFLAMAVSERMRK</sequence>
<dbReference type="eggNOG" id="arCOG07415">
    <property type="taxonomic scope" value="Archaea"/>
</dbReference>
<dbReference type="InParanoid" id="Q9HI77"/>
<protein>
    <recommendedName>
        <fullName evidence="3">DUF1641 domain-containing protein</fullName>
    </recommendedName>
</protein>
<dbReference type="PaxDb" id="273075-Ta1468"/>
<evidence type="ECO:0008006" key="3">
    <source>
        <dbReference type="Google" id="ProtNLM"/>
    </source>
</evidence>
<dbReference type="HOGENOM" id="CLU_1830679_0_0_2"/>
<keyword evidence="2" id="KW-1185">Reference proteome</keyword>
<reference evidence="1 2" key="1">
    <citation type="journal article" date="2000" name="Nature">
        <title>The genome sequence of the thermoacidophilic scavenger Thermoplasma acidophilum.</title>
        <authorList>
            <person name="Ruepp A."/>
            <person name="Graml W."/>
            <person name="Santos-Martinez M.L."/>
            <person name="Koretke K.K."/>
            <person name="Volker C."/>
            <person name="Mewes H.W."/>
            <person name="Frishman D."/>
            <person name="Stocker S."/>
            <person name="Lupas A.N."/>
            <person name="Baumeister W."/>
        </authorList>
    </citation>
    <scope>NUCLEOTIDE SEQUENCE [LARGE SCALE GENOMIC DNA]</scope>
    <source>
        <strain evidence="2">ATCC 25905 / DSM 1728 / JCM 9062 / NBRC 15155 / AMRC-C165</strain>
    </source>
</reference>
<dbReference type="STRING" id="273075.gene:9572697"/>